<reference evidence="1 2" key="1">
    <citation type="submission" date="2016-11" db="EMBL/GenBank/DDBJ databases">
        <authorList>
            <person name="Jaros S."/>
            <person name="Januszkiewicz K."/>
            <person name="Wedrychowicz H."/>
        </authorList>
    </citation>
    <scope>NUCLEOTIDE SEQUENCE [LARGE SCALE GENOMIC DNA]</scope>
    <source>
        <strain evidence="1 2">DSM 5091</strain>
    </source>
</reference>
<evidence type="ECO:0000313" key="1">
    <source>
        <dbReference type="EMBL" id="SHJ85396.1"/>
    </source>
</evidence>
<dbReference type="PROSITE" id="PS51257">
    <property type="entry name" value="PROKAR_LIPOPROTEIN"/>
    <property type="match status" value="1"/>
</dbReference>
<dbReference type="AlphaFoldDB" id="A0A1M6MPR2"/>
<dbReference type="OrthoDB" id="5518662at2"/>
<dbReference type="RefSeq" id="WP_072909881.1">
    <property type="nucleotide sequence ID" value="NZ_FQZT01000020.1"/>
</dbReference>
<organism evidence="1 2">
    <name type="scientific">Malonomonas rubra DSM 5091</name>
    <dbReference type="NCBI Taxonomy" id="1122189"/>
    <lineage>
        <taxon>Bacteria</taxon>
        <taxon>Pseudomonadati</taxon>
        <taxon>Thermodesulfobacteriota</taxon>
        <taxon>Desulfuromonadia</taxon>
        <taxon>Desulfuromonadales</taxon>
        <taxon>Geopsychrobacteraceae</taxon>
        <taxon>Malonomonas</taxon>
    </lineage>
</organism>
<protein>
    <recommendedName>
        <fullName evidence="3">DUF4136 domain-containing protein</fullName>
    </recommendedName>
</protein>
<dbReference type="Proteomes" id="UP000184171">
    <property type="component" value="Unassembled WGS sequence"/>
</dbReference>
<dbReference type="STRING" id="1122189.SAMN02745165_03351"/>
<proteinExistence type="predicted"/>
<accession>A0A1M6MPR2</accession>
<evidence type="ECO:0008006" key="3">
    <source>
        <dbReference type="Google" id="ProtNLM"/>
    </source>
</evidence>
<dbReference type="EMBL" id="FQZT01000020">
    <property type="protein sequence ID" value="SHJ85396.1"/>
    <property type="molecule type" value="Genomic_DNA"/>
</dbReference>
<gene>
    <name evidence="1" type="ORF">SAMN02745165_03351</name>
</gene>
<sequence>MKRWGFLLLFVLFLCACSTRGLNDRYASVTEQRLVTQSLDMLINALPANDFAQLEGKLIFLQTYFIEPVVEATEHAPLRDFAQQRLQMELLHKYRCRLVDTPDEAEFQVHFFFNAIGTDQDSLGITTPQLFLPGVGLSKIDFLALEMFHGVSEGYYYIVDNQQQAAMRGALQKARVRTDRLNLPFISLPVNTLD</sequence>
<name>A0A1M6MPR2_MALRU</name>
<keyword evidence="2" id="KW-1185">Reference proteome</keyword>
<evidence type="ECO:0000313" key="2">
    <source>
        <dbReference type="Proteomes" id="UP000184171"/>
    </source>
</evidence>